<accession>A0A4U5LXF7</accession>
<evidence type="ECO:0000313" key="2">
    <source>
        <dbReference type="Proteomes" id="UP000298663"/>
    </source>
</evidence>
<organism evidence="1 2">
    <name type="scientific">Steinernema carpocapsae</name>
    <name type="common">Entomopathogenic nematode</name>
    <dbReference type="NCBI Taxonomy" id="34508"/>
    <lineage>
        <taxon>Eukaryota</taxon>
        <taxon>Metazoa</taxon>
        <taxon>Ecdysozoa</taxon>
        <taxon>Nematoda</taxon>
        <taxon>Chromadorea</taxon>
        <taxon>Rhabditida</taxon>
        <taxon>Tylenchina</taxon>
        <taxon>Panagrolaimomorpha</taxon>
        <taxon>Strongyloidoidea</taxon>
        <taxon>Steinernematidae</taxon>
        <taxon>Steinernema</taxon>
    </lineage>
</organism>
<evidence type="ECO:0000313" key="1">
    <source>
        <dbReference type="EMBL" id="TKR60924.1"/>
    </source>
</evidence>
<dbReference type="EMBL" id="AZBU02000011">
    <property type="protein sequence ID" value="TKR60924.1"/>
    <property type="molecule type" value="Genomic_DNA"/>
</dbReference>
<comment type="caution">
    <text evidence="1">The sequence shown here is derived from an EMBL/GenBank/DDBJ whole genome shotgun (WGS) entry which is preliminary data.</text>
</comment>
<proteinExistence type="predicted"/>
<protein>
    <submittedName>
        <fullName evidence="1">Uncharacterized protein</fullName>
    </submittedName>
</protein>
<gene>
    <name evidence="1" type="ORF">L596_028105</name>
</gene>
<dbReference type="Proteomes" id="UP000298663">
    <property type="component" value="Unassembled WGS sequence"/>
</dbReference>
<sequence>MTSEDVQRLRKFGCIFDFPWNIGSRPGIQYSTRRDSRGVELPGRRPKVKRKKKRYVPGIFVNQKSYFSTPNIELRPLSASLNNFLVFTAVATCLDAQDRLSYFAILKAARIFTFSKIVRLFSAASITQQTLKLFCLPLISADVLCVPRGNLIYSSSDFTPFLMGSPKAVVLPLDSLLKTVCLRAGDRSSLDNTFPAPLWRGDHNLRPPFARAVTLPKVLDSHRVVYCKDGANLKTEECVFFFAAGDVRDHLFANAPNCEIPAAYILHTSAIMVSLHRTICRHNLIDGPR</sequence>
<keyword evidence="2" id="KW-1185">Reference proteome</keyword>
<reference evidence="1 2" key="2">
    <citation type="journal article" date="2019" name="G3 (Bethesda)">
        <title>Hybrid Assembly of the Genome of the Entomopathogenic Nematode Steinernema carpocapsae Identifies the X-Chromosome.</title>
        <authorList>
            <person name="Serra L."/>
            <person name="Macchietto M."/>
            <person name="Macias-Munoz A."/>
            <person name="McGill C.J."/>
            <person name="Rodriguez I.M."/>
            <person name="Rodriguez B."/>
            <person name="Murad R."/>
            <person name="Mortazavi A."/>
        </authorList>
    </citation>
    <scope>NUCLEOTIDE SEQUENCE [LARGE SCALE GENOMIC DNA]</scope>
    <source>
        <strain evidence="1 2">ALL</strain>
    </source>
</reference>
<reference evidence="1 2" key="1">
    <citation type="journal article" date="2015" name="Genome Biol.">
        <title>Comparative genomics of Steinernema reveals deeply conserved gene regulatory networks.</title>
        <authorList>
            <person name="Dillman A.R."/>
            <person name="Macchietto M."/>
            <person name="Porter C.F."/>
            <person name="Rogers A."/>
            <person name="Williams B."/>
            <person name="Antoshechkin I."/>
            <person name="Lee M.M."/>
            <person name="Goodwin Z."/>
            <person name="Lu X."/>
            <person name="Lewis E.E."/>
            <person name="Goodrich-Blair H."/>
            <person name="Stock S.P."/>
            <person name="Adams B.J."/>
            <person name="Sternberg P.W."/>
            <person name="Mortazavi A."/>
        </authorList>
    </citation>
    <scope>NUCLEOTIDE SEQUENCE [LARGE SCALE GENOMIC DNA]</scope>
    <source>
        <strain evidence="1 2">ALL</strain>
    </source>
</reference>
<name>A0A4U5LXF7_STECR</name>
<dbReference type="AlphaFoldDB" id="A0A4U5LXF7"/>